<dbReference type="PANTHER" id="PTHR43433:SF5">
    <property type="entry name" value="AB HYDROLASE-1 DOMAIN-CONTAINING PROTEIN"/>
    <property type="match status" value="1"/>
</dbReference>
<comment type="caution">
    <text evidence="3">The sequence shown here is derived from an EMBL/GenBank/DDBJ whole genome shotgun (WGS) entry which is preliminary data.</text>
</comment>
<gene>
    <name evidence="3" type="ORF">CVS30_12655</name>
</gene>
<dbReference type="AlphaFoldDB" id="A0A2V5IRR7"/>
<dbReference type="InterPro" id="IPR029058">
    <property type="entry name" value="AB_hydrolase_fold"/>
</dbReference>
<keyword evidence="3" id="KW-0378">Hydrolase</keyword>
<feature type="domain" description="AB hydrolase-1" evidence="2">
    <location>
        <begin position="22"/>
        <end position="240"/>
    </location>
</feature>
<dbReference type="RefSeq" id="WP_110485689.1">
    <property type="nucleotide sequence ID" value="NZ_QJVC01000013.1"/>
</dbReference>
<dbReference type="PRINTS" id="PR00111">
    <property type="entry name" value="ABHYDROLASE"/>
</dbReference>
<dbReference type="InterPro" id="IPR050471">
    <property type="entry name" value="AB_hydrolase"/>
</dbReference>
<feature type="region of interest" description="Disordered" evidence="1">
    <location>
        <begin position="125"/>
        <end position="149"/>
    </location>
</feature>
<reference evidence="3 4" key="1">
    <citation type="submission" date="2018-05" db="EMBL/GenBank/DDBJ databases">
        <title>Genetic diversity of glacier-inhabiting Cryobacterium bacteria in China and description of Cryobacterium mengkeensis sp. nov. and Arthrobacter glacialis sp. nov.</title>
        <authorList>
            <person name="Liu Q."/>
            <person name="Xin Y.-H."/>
        </authorList>
    </citation>
    <scope>NUCLEOTIDE SEQUENCE [LARGE SCALE GENOMIC DNA]</scope>
    <source>
        <strain evidence="3 4">B7</strain>
    </source>
</reference>
<dbReference type="Proteomes" id="UP000247980">
    <property type="component" value="Unassembled WGS sequence"/>
</dbReference>
<dbReference type="Gene3D" id="3.40.50.1820">
    <property type="entry name" value="alpha/beta hydrolase"/>
    <property type="match status" value="1"/>
</dbReference>
<evidence type="ECO:0000259" key="2">
    <source>
        <dbReference type="Pfam" id="PF12697"/>
    </source>
</evidence>
<dbReference type="SUPFAM" id="SSF53474">
    <property type="entry name" value="alpha/beta-Hydrolases"/>
    <property type="match status" value="1"/>
</dbReference>
<dbReference type="Pfam" id="PF12697">
    <property type="entry name" value="Abhydrolase_6"/>
    <property type="match status" value="1"/>
</dbReference>
<protein>
    <submittedName>
        <fullName evidence="3">Alpha/beta hydrolase</fullName>
    </submittedName>
</protein>
<dbReference type="OrthoDB" id="4481859at2"/>
<dbReference type="GO" id="GO:0016787">
    <property type="term" value="F:hydrolase activity"/>
    <property type="evidence" value="ECO:0007669"/>
    <property type="project" value="UniProtKB-KW"/>
</dbReference>
<dbReference type="EMBL" id="QJVC01000013">
    <property type="protein sequence ID" value="PYI38062.1"/>
    <property type="molecule type" value="Genomic_DNA"/>
</dbReference>
<sequence>MTYLNINGEELYSEIAGSGDPVLLLHGGFCSLESLRGQSDALVQDYQVFAFERSGHGRSADIDGDYSYARGIADTLAYLDAHGLESVHVIGYSDGAIIALLLALEHPQRVRSLVAISANLDPSVFTPTTGDGPRLDSPPSSSHEGEAKPDLERMHYGRLSPDGAEHADAVLAKLMRLWTSEPQIDPASLAAVSAPTLIMSGDRDSIPPAHSLLIAASIPGAQLAIVPGTGHGLIAERPELISTLIRDFLARA</sequence>
<organism evidence="3 4">
    <name type="scientific">Arthrobacter psychrolactophilus</name>
    <dbReference type="NCBI Taxonomy" id="92442"/>
    <lineage>
        <taxon>Bacteria</taxon>
        <taxon>Bacillati</taxon>
        <taxon>Actinomycetota</taxon>
        <taxon>Actinomycetes</taxon>
        <taxon>Micrococcales</taxon>
        <taxon>Micrococcaceae</taxon>
        <taxon>Arthrobacter</taxon>
    </lineage>
</organism>
<accession>A0A2V5IRR7</accession>
<dbReference type="InterPro" id="IPR000073">
    <property type="entry name" value="AB_hydrolase_1"/>
</dbReference>
<evidence type="ECO:0000313" key="4">
    <source>
        <dbReference type="Proteomes" id="UP000247980"/>
    </source>
</evidence>
<dbReference type="PANTHER" id="PTHR43433">
    <property type="entry name" value="HYDROLASE, ALPHA/BETA FOLD FAMILY PROTEIN"/>
    <property type="match status" value="1"/>
</dbReference>
<proteinExistence type="predicted"/>
<name>A0A2V5IRR7_9MICC</name>
<keyword evidence="4" id="KW-1185">Reference proteome</keyword>
<evidence type="ECO:0000313" key="3">
    <source>
        <dbReference type="EMBL" id="PYI38062.1"/>
    </source>
</evidence>
<evidence type="ECO:0000256" key="1">
    <source>
        <dbReference type="SAM" id="MobiDB-lite"/>
    </source>
</evidence>